<dbReference type="InterPro" id="IPR025668">
    <property type="entry name" value="Tnp_DDE_dom"/>
</dbReference>
<sequence>MNWEYFKARIQQLLSEAKTGKLYRQRKIDVEPAFGHLKACLGFTRFSVRGKQKTHNEIGFALMAVNLRKYRLNRPNNKHDSPHNLKNRRLKIFFMIFGLLFFGS</sequence>
<comment type="caution">
    <text evidence="2">The sequence shown here is derived from an EMBL/GenBank/DDBJ whole genome shotgun (WGS) entry which is preliminary data.</text>
</comment>
<dbReference type="Proteomes" id="UP000094469">
    <property type="component" value="Unassembled WGS sequence"/>
</dbReference>
<keyword evidence="3" id="KW-1185">Reference proteome</keyword>
<dbReference type="AlphaFoldDB" id="A0A1E5HD42"/>
<reference evidence="3" key="1">
    <citation type="submission" date="2016-09" db="EMBL/GenBank/DDBJ databases">
        <authorList>
            <person name="Gulvik C.A."/>
        </authorList>
    </citation>
    <scope>NUCLEOTIDE SEQUENCE [LARGE SCALE GENOMIC DNA]</scope>
    <source>
        <strain evidence="3">LMG 26676</strain>
    </source>
</reference>
<accession>A0A1E5HD42</accession>
<dbReference type="PANTHER" id="PTHR33408:SF2">
    <property type="entry name" value="TRANSPOSASE DDE DOMAIN-CONTAINING PROTEIN"/>
    <property type="match status" value="1"/>
</dbReference>
<protein>
    <recommendedName>
        <fullName evidence="1">Transposase DDE domain-containing protein</fullName>
    </recommendedName>
</protein>
<name>A0A1E5HD42_9ENTE</name>
<feature type="domain" description="Transposase DDE" evidence="1">
    <location>
        <begin position="3"/>
        <end position="70"/>
    </location>
</feature>
<dbReference type="Pfam" id="PF13751">
    <property type="entry name" value="DDE_Tnp_1_6"/>
    <property type="match status" value="1"/>
</dbReference>
<dbReference type="PANTHER" id="PTHR33408">
    <property type="entry name" value="TRANSPOSASE"/>
    <property type="match status" value="1"/>
</dbReference>
<evidence type="ECO:0000313" key="3">
    <source>
        <dbReference type="Proteomes" id="UP000094469"/>
    </source>
</evidence>
<dbReference type="EMBL" id="MIKC01000011">
    <property type="protein sequence ID" value="OEG22851.1"/>
    <property type="molecule type" value="Genomic_DNA"/>
</dbReference>
<proteinExistence type="predicted"/>
<dbReference type="STRING" id="1131292.BCR24_14615"/>
<organism evidence="2 3">
    <name type="scientific">Enterococcus ureilyticus</name>
    <dbReference type="NCBI Taxonomy" id="1131292"/>
    <lineage>
        <taxon>Bacteria</taxon>
        <taxon>Bacillati</taxon>
        <taxon>Bacillota</taxon>
        <taxon>Bacilli</taxon>
        <taxon>Lactobacillales</taxon>
        <taxon>Enterococcaceae</taxon>
        <taxon>Enterococcus</taxon>
    </lineage>
</organism>
<evidence type="ECO:0000259" key="1">
    <source>
        <dbReference type="Pfam" id="PF13751"/>
    </source>
</evidence>
<gene>
    <name evidence="2" type="ORF">BCR24_14615</name>
</gene>
<evidence type="ECO:0000313" key="2">
    <source>
        <dbReference type="EMBL" id="OEG22851.1"/>
    </source>
</evidence>